<sequence length="84" mass="9033">MNAHSGITAALDADTRAMLDRVAAERGMSPEAYAAEAIRRAAESDTDFRAFVQAGIDSADRGELTPHGEVFASLRQRRQSRGIA</sequence>
<protein>
    <submittedName>
        <fullName evidence="1">CopG family transcriptional regulator</fullName>
    </submittedName>
</protein>
<dbReference type="EMBL" id="JAUQSZ010000002">
    <property type="protein sequence ID" value="MDO7841683.1"/>
    <property type="molecule type" value="Genomic_DNA"/>
</dbReference>
<name>A0ABT8ZWN9_9SPHN</name>
<gene>
    <name evidence="1" type="ORF">Q5H94_05045</name>
</gene>
<reference evidence="1" key="1">
    <citation type="submission" date="2023-07" db="EMBL/GenBank/DDBJ databases">
        <authorList>
            <person name="Kim M.K."/>
        </authorList>
    </citation>
    <scope>NUCLEOTIDE SEQUENCE</scope>
    <source>
        <strain evidence="1">CA1-15</strain>
    </source>
</reference>
<proteinExistence type="predicted"/>
<dbReference type="Proteomes" id="UP001176468">
    <property type="component" value="Unassembled WGS sequence"/>
</dbReference>
<comment type="caution">
    <text evidence="1">The sequence shown here is derived from an EMBL/GenBank/DDBJ whole genome shotgun (WGS) entry which is preliminary data.</text>
</comment>
<organism evidence="1 2">
    <name type="scientific">Sphingomonas immobilis</name>
    <dbReference type="NCBI Taxonomy" id="3063997"/>
    <lineage>
        <taxon>Bacteria</taxon>
        <taxon>Pseudomonadati</taxon>
        <taxon>Pseudomonadota</taxon>
        <taxon>Alphaproteobacteria</taxon>
        <taxon>Sphingomonadales</taxon>
        <taxon>Sphingomonadaceae</taxon>
        <taxon>Sphingomonas</taxon>
    </lineage>
</organism>
<keyword evidence="2" id="KW-1185">Reference proteome</keyword>
<dbReference type="Gene3D" id="6.20.450.20">
    <property type="match status" value="1"/>
</dbReference>
<accession>A0ABT8ZWN9</accession>
<evidence type="ECO:0000313" key="1">
    <source>
        <dbReference type="EMBL" id="MDO7841683.1"/>
    </source>
</evidence>
<evidence type="ECO:0000313" key="2">
    <source>
        <dbReference type="Proteomes" id="UP001176468"/>
    </source>
</evidence>
<dbReference type="RefSeq" id="WP_304560121.1">
    <property type="nucleotide sequence ID" value="NZ_JAUQSZ010000002.1"/>
</dbReference>